<evidence type="ECO:0000259" key="8">
    <source>
        <dbReference type="SMART" id="SM00905"/>
    </source>
</evidence>
<evidence type="ECO:0000256" key="4">
    <source>
        <dbReference type="ARBA" id="ARBA00013043"/>
    </source>
</evidence>
<evidence type="ECO:0000256" key="6">
    <source>
        <dbReference type="ARBA" id="ARBA00023239"/>
    </source>
</evidence>
<reference evidence="9 10" key="1">
    <citation type="submission" date="2019-06" db="EMBL/GenBank/DDBJ databases">
        <title>Sulfurimonas gotlandica sp. nov., a chemoautotrophic and psychrotolerant epsilonproteobacterium isolated from a pelagic redoxcline, and an emended description of the genus Sulfurimonas.</title>
        <authorList>
            <person name="Wang S."/>
            <person name="Jiang L."/>
            <person name="Shao Z."/>
        </authorList>
    </citation>
    <scope>NUCLEOTIDE SEQUENCE [LARGE SCALE GENOMIC DNA]</scope>
    <source>
        <strain evidence="9 10">S2-6</strain>
    </source>
</reference>
<dbReference type="Gene3D" id="3.30.1130.10">
    <property type="match status" value="1"/>
</dbReference>
<evidence type="ECO:0000256" key="7">
    <source>
        <dbReference type="ARBA" id="ARBA00032903"/>
    </source>
</evidence>
<dbReference type="RefSeq" id="WP_193151433.1">
    <property type="nucleotide sequence ID" value="NZ_CP041235.1"/>
</dbReference>
<dbReference type="PANTHER" id="PTHR42844:SF1">
    <property type="entry name" value="DIHYDRONEOPTERIN ALDOLASE 1-RELATED"/>
    <property type="match status" value="1"/>
</dbReference>
<dbReference type="EC" id="4.1.2.25" evidence="4"/>
<evidence type="ECO:0000256" key="5">
    <source>
        <dbReference type="ARBA" id="ARBA00022909"/>
    </source>
</evidence>
<dbReference type="Pfam" id="PF02152">
    <property type="entry name" value="FolB"/>
    <property type="match status" value="1"/>
</dbReference>
<dbReference type="GO" id="GO:0004150">
    <property type="term" value="F:dihydroneopterin aldolase activity"/>
    <property type="evidence" value="ECO:0007669"/>
    <property type="project" value="UniProtKB-EC"/>
</dbReference>
<proteinExistence type="inferred from homology"/>
<dbReference type="GO" id="GO:0005737">
    <property type="term" value="C:cytoplasm"/>
    <property type="evidence" value="ECO:0007669"/>
    <property type="project" value="TreeGrafter"/>
</dbReference>
<dbReference type="AlphaFoldDB" id="A0A7M1B048"/>
<dbReference type="NCBIfam" id="TIGR00526">
    <property type="entry name" value="folB_dom"/>
    <property type="match status" value="1"/>
</dbReference>
<evidence type="ECO:0000313" key="9">
    <source>
        <dbReference type="EMBL" id="QOP43127.1"/>
    </source>
</evidence>
<evidence type="ECO:0000313" key="10">
    <source>
        <dbReference type="Proteomes" id="UP000593719"/>
    </source>
</evidence>
<evidence type="ECO:0000256" key="1">
    <source>
        <dbReference type="ARBA" id="ARBA00001353"/>
    </source>
</evidence>
<dbReference type="PANTHER" id="PTHR42844">
    <property type="entry name" value="DIHYDRONEOPTERIN ALDOLASE 1-RELATED"/>
    <property type="match status" value="1"/>
</dbReference>
<comment type="pathway">
    <text evidence="2">Cofactor biosynthesis; tetrahydrofolate biosynthesis; 2-amino-4-hydroxy-6-hydroxymethyl-7,8-dihydropteridine diphosphate from 7,8-dihydroneopterin triphosphate: step 3/4.</text>
</comment>
<keyword evidence="10" id="KW-1185">Reference proteome</keyword>
<keyword evidence="6" id="KW-0456">Lyase</keyword>
<name>A0A7M1B048_9BACT</name>
<evidence type="ECO:0000256" key="2">
    <source>
        <dbReference type="ARBA" id="ARBA00005013"/>
    </source>
</evidence>
<dbReference type="KEGG" id="ssei:FJR45_03850"/>
<dbReference type="InterPro" id="IPR043133">
    <property type="entry name" value="GTP-CH-I_C/QueF"/>
</dbReference>
<comment type="similarity">
    <text evidence="3">Belongs to the DHNA family.</text>
</comment>
<dbReference type="InterPro" id="IPR006157">
    <property type="entry name" value="FolB_dom"/>
</dbReference>
<accession>A0A7M1B048</accession>
<feature type="domain" description="Dihydroneopterin aldolase/epimerase" evidence="8">
    <location>
        <begin position="3"/>
        <end position="104"/>
    </location>
</feature>
<dbReference type="EMBL" id="CP041235">
    <property type="protein sequence ID" value="QOP43127.1"/>
    <property type="molecule type" value="Genomic_DNA"/>
</dbReference>
<dbReference type="Proteomes" id="UP000593719">
    <property type="component" value="Chromosome"/>
</dbReference>
<keyword evidence="5" id="KW-0289">Folate biosynthesis</keyword>
<dbReference type="InterPro" id="IPR006156">
    <property type="entry name" value="Dihydroneopterin_aldolase"/>
</dbReference>
<protein>
    <recommendedName>
        <fullName evidence="4">dihydroneopterin aldolase</fullName>
        <ecNumber evidence="4">4.1.2.25</ecNumber>
    </recommendedName>
    <alternativeName>
        <fullName evidence="7">7,8-dihydroneopterin aldolase</fullName>
    </alternativeName>
</protein>
<dbReference type="SMART" id="SM00905">
    <property type="entry name" value="FolB"/>
    <property type="match status" value="1"/>
</dbReference>
<comment type="catalytic activity">
    <reaction evidence="1">
        <text>7,8-dihydroneopterin = 6-hydroxymethyl-7,8-dihydropterin + glycolaldehyde</text>
        <dbReference type="Rhea" id="RHEA:10540"/>
        <dbReference type="ChEBI" id="CHEBI:17001"/>
        <dbReference type="ChEBI" id="CHEBI:17071"/>
        <dbReference type="ChEBI" id="CHEBI:44841"/>
        <dbReference type="EC" id="4.1.2.25"/>
    </reaction>
</comment>
<sequence>MKIHIEALHFTCIIGILEHERQNEQKVIIDVAIEYDFEDNVFINYAEVAEFIKTDMQNKKYLLIEDALQDLSRALKNKFSKINTLYLKITKPSILPDCKVSVSNITNFQS</sequence>
<organism evidence="9 10">
    <name type="scientific">Sulfurimonas sediminis</name>
    <dbReference type="NCBI Taxonomy" id="2590020"/>
    <lineage>
        <taxon>Bacteria</taxon>
        <taxon>Pseudomonadati</taxon>
        <taxon>Campylobacterota</taxon>
        <taxon>Epsilonproteobacteria</taxon>
        <taxon>Campylobacterales</taxon>
        <taxon>Sulfurimonadaceae</taxon>
        <taxon>Sulfurimonas</taxon>
    </lineage>
</organism>
<dbReference type="GO" id="GO:0046656">
    <property type="term" value="P:folic acid biosynthetic process"/>
    <property type="evidence" value="ECO:0007669"/>
    <property type="project" value="UniProtKB-KW"/>
</dbReference>
<evidence type="ECO:0000256" key="3">
    <source>
        <dbReference type="ARBA" id="ARBA00005708"/>
    </source>
</evidence>
<gene>
    <name evidence="9" type="ORF">FJR45_03850</name>
</gene>
<dbReference type="SUPFAM" id="SSF55620">
    <property type="entry name" value="Tetrahydrobiopterin biosynthesis enzymes-like"/>
    <property type="match status" value="1"/>
</dbReference>